<dbReference type="Pfam" id="PF07686">
    <property type="entry name" value="V-set"/>
    <property type="match status" value="1"/>
</dbReference>
<dbReference type="GO" id="GO:0005540">
    <property type="term" value="F:hyaluronic acid binding"/>
    <property type="evidence" value="ECO:0007669"/>
    <property type="project" value="UniProtKB-KW"/>
</dbReference>
<keyword evidence="6 12" id="KW-1015">Disulfide bond</keyword>
<dbReference type="GO" id="GO:0007155">
    <property type="term" value="P:cell adhesion"/>
    <property type="evidence" value="ECO:0007669"/>
    <property type="project" value="InterPro"/>
</dbReference>
<evidence type="ECO:0000256" key="5">
    <source>
        <dbReference type="ARBA" id="ARBA00022737"/>
    </source>
</evidence>
<dbReference type="Gene3D" id="2.60.40.10">
    <property type="entry name" value="Immunoglobulins"/>
    <property type="match status" value="1"/>
</dbReference>
<dbReference type="Pfam" id="PF00193">
    <property type="entry name" value="Xlink"/>
    <property type="match status" value="2"/>
</dbReference>
<evidence type="ECO:0000256" key="12">
    <source>
        <dbReference type="PROSITE-ProRule" id="PRU00323"/>
    </source>
</evidence>
<dbReference type="OrthoDB" id="6431884at2759"/>
<dbReference type="InterPro" id="IPR016187">
    <property type="entry name" value="CTDL_fold"/>
</dbReference>
<feature type="disulfide bond" evidence="12">
    <location>
        <begin position="279"/>
        <end position="300"/>
    </location>
</feature>
<dbReference type="SUPFAM" id="SSF56436">
    <property type="entry name" value="C-type lectin-like"/>
    <property type="match status" value="2"/>
</dbReference>
<evidence type="ECO:0000256" key="11">
    <source>
        <dbReference type="ARBA" id="ARBA00069066"/>
    </source>
</evidence>
<dbReference type="EMBL" id="SGJD01001763">
    <property type="protein sequence ID" value="KAB0398366.1"/>
    <property type="molecule type" value="Genomic_DNA"/>
</dbReference>
<dbReference type="Gene3D" id="3.10.100.10">
    <property type="entry name" value="Mannose-Binding Protein A, subunit A"/>
    <property type="match status" value="2"/>
</dbReference>
<evidence type="ECO:0000256" key="8">
    <source>
        <dbReference type="ARBA" id="ARBA00023319"/>
    </source>
</evidence>
<dbReference type="FunFam" id="3.10.100.10:FF:000002">
    <property type="entry name" value="Hyaluronan proteoglycan link protein 1"/>
    <property type="match status" value="1"/>
</dbReference>
<dbReference type="GO" id="GO:0001501">
    <property type="term" value="P:skeletal system development"/>
    <property type="evidence" value="ECO:0007669"/>
    <property type="project" value="TreeGrafter"/>
</dbReference>
<dbReference type="InterPro" id="IPR050691">
    <property type="entry name" value="Hyaluronan_bind_Proteoglycan"/>
</dbReference>
<dbReference type="GO" id="GO:0005615">
    <property type="term" value="C:extracellular space"/>
    <property type="evidence" value="ECO:0007669"/>
    <property type="project" value="TreeGrafter"/>
</dbReference>
<dbReference type="InterPro" id="IPR036179">
    <property type="entry name" value="Ig-like_dom_sf"/>
</dbReference>
<dbReference type="GO" id="GO:0072534">
    <property type="term" value="C:perineuronal net"/>
    <property type="evidence" value="ECO:0007669"/>
    <property type="project" value="TreeGrafter"/>
</dbReference>
<dbReference type="AlphaFoldDB" id="A0A643CDS2"/>
<feature type="domain" description="Link" evidence="14">
    <location>
        <begin position="233"/>
        <end position="327"/>
    </location>
</feature>
<comment type="caution">
    <text evidence="12">Lacks conserved residue(s) required for the propagation of feature annotation.</text>
</comment>
<dbReference type="CDD" id="cd05877">
    <property type="entry name" value="Ig_LP_like"/>
    <property type="match status" value="1"/>
</dbReference>
<dbReference type="SMART" id="SM00406">
    <property type="entry name" value="IGv"/>
    <property type="match status" value="1"/>
</dbReference>
<dbReference type="PANTHER" id="PTHR22804">
    <property type="entry name" value="AGGRECAN/VERSICAN PROTEOGLYCAN"/>
    <property type="match status" value="1"/>
</dbReference>
<evidence type="ECO:0000256" key="10">
    <source>
        <dbReference type="ARBA" id="ARBA00059795"/>
    </source>
</evidence>
<dbReference type="Proteomes" id="UP000437017">
    <property type="component" value="Unassembled WGS sequence"/>
</dbReference>
<dbReference type="GO" id="GO:0007417">
    <property type="term" value="P:central nervous system development"/>
    <property type="evidence" value="ECO:0007669"/>
    <property type="project" value="TreeGrafter"/>
</dbReference>
<dbReference type="SUPFAM" id="SSF48726">
    <property type="entry name" value="Immunoglobulin"/>
    <property type="match status" value="1"/>
</dbReference>
<evidence type="ECO:0000256" key="6">
    <source>
        <dbReference type="ARBA" id="ARBA00023157"/>
    </source>
</evidence>
<comment type="subcellular location">
    <subcellularLocation>
        <location evidence="1">Secreted</location>
        <location evidence="1">Extracellular space</location>
        <location evidence="1">Extracellular matrix</location>
    </subcellularLocation>
</comment>
<feature type="non-terminal residue" evidence="15">
    <location>
        <position position="1"/>
    </location>
</feature>
<evidence type="ECO:0000256" key="9">
    <source>
        <dbReference type="ARBA" id="ARBA00038272"/>
    </source>
</evidence>
<name>A0A643CDS2_BALPH</name>
<evidence type="ECO:0000256" key="4">
    <source>
        <dbReference type="ARBA" id="ARBA00022729"/>
    </source>
</evidence>
<dbReference type="SMART" id="SM00409">
    <property type="entry name" value="IG"/>
    <property type="match status" value="1"/>
</dbReference>
<dbReference type="InterPro" id="IPR013106">
    <property type="entry name" value="Ig_V-set"/>
</dbReference>
<dbReference type="PRINTS" id="PR01265">
    <property type="entry name" value="LINKMODULE"/>
</dbReference>
<accession>A0A643CDS2</accession>
<dbReference type="FunFam" id="2.60.40.10:FF:000845">
    <property type="entry name" value="Hyaluronan and proteoglycan link protein 3"/>
    <property type="match status" value="1"/>
</dbReference>
<dbReference type="SMART" id="SM00445">
    <property type="entry name" value="LINK"/>
    <property type="match status" value="2"/>
</dbReference>
<comment type="similarity">
    <text evidence="9">Belongs to the HAPLN family.</text>
</comment>
<dbReference type="InterPro" id="IPR013783">
    <property type="entry name" value="Ig-like_fold"/>
</dbReference>
<dbReference type="PANTHER" id="PTHR22804:SF40">
    <property type="entry name" value="HYALURONAN AND PROTEOGLYCAN LINK PROTEIN 3"/>
    <property type="match status" value="1"/>
</dbReference>
<feature type="disulfide bond" evidence="12">
    <location>
        <begin position="393"/>
        <end position="414"/>
    </location>
</feature>
<evidence type="ECO:0000313" key="15">
    <source>
        <dbReference type="EMBL" id="KAB0398366.1"/>
    </source>
</evidence>
<sequence length="442" mass="49586">CDSLNSWILPSQRGQQLCGLGGFQPSLETAQVCSTSSLWAQPEGGKGALPQPPAFPRTPGRCRVHDAMDLPLLVLLLPLCCVSGLPFYNGFYYSNSPNGWNAGKGHGEGIFNGVKLVVETPEEILFSYRGANVTLPCRYHYEPALVSPRPVRIKWWKLSENGAPEQDVLVAIGLRHRAFGDYRGRVHLWQEREREVSLEIRDLRLEDYGRYRCEVIDGLEDESGLVELELRGVVFPYQHPQGRYQFNFHEAQWACEEQDAVVASFEQLFRAWEEGLDWCNAGWLQDASVQYPITQARHPCGGLGLAPELSGLWGLVGGVWMGWHCSRPCCLLWLPTPLPSSHAPHPTGEVYYLEHPEKLTLAEAKEACQEDDAQIAKVGQLFAAWKFHGLDRCDAGWLADGSARYPVAHARHNCGSLEPGVRSFGFPDPHSRKYGVYCYRPR</sequence>
<keyword evidence="16" id="KW-1185">Reference proteome</keyword>
<dbReference type="GO" id="GO:0045202">
    <property type="term" value="C:synapse"/>
    <property type="evidence" value="ECO:0007669"/>
    <property type="project" value="TreeGrafter"/>
</dbReference>
<organism evidence="15 16">
    <name type="scientific">Balaenoptera physalus</name>
    <name type="common">Fin whale</name>
    <name type="synonym">Balaena physalus</name>
    <dbReference type="NCBI Taxonomy" id="9770"/>
    <lineage>
        <taxon>Eukaryota</taxon>
        <taxon>Metazoa</taxon>
        <taxon>Chordata</taxon>
        <taxon>Craniata</taxon>
        <taxon>Vertebrata</taxon>
        <taxon>Euteleostomi</taxon>
        <taxon>Mammalia</taxon>
        <taxon>Eutheria</taxon>
        <taxon>Laurasiatheria</taxon>
        <taxon>Artiodactyla</taxon>
        <taxon>Whippomorpha</taxon>
        <taxon>Cetacea</taxon>
        <taxon>Mysticeti</taxon>
        <taxon>Balaenopteridae</taxon>
        <taxon>Balaenoptera</taxon>
    </lineage>
</organism>
<evidence type="ECO:0000313" key="16">
    <source>
        <dbReference type="Proteomes" id="UP000437017"/>
    </source>
</evidence>
<dbReference type="InterPro" id="IPR007110">
    <property type="entry name" value="Ig-like_dom"/>
</dbReference>
<dbReference type="PROSITE" id="PS50963">
    <property type="entry name" value="LINK_2"/>
    <property type="match status" value="2"/>
</dbReference>
<dbReference type="PROSITE" id="PS50835">
    <property type="entry name" value="IG_LIKE"/>
    <property type="match status" value="1"/>
</dbReference>
<evidence type="ECO:0000259" key="14">
    <source>
        <dbReference type="PROSITE" id="PS50963"/>
    </source>
</evidence>
<gene>
    <name evidence="15" type="ORF">E2I00_019120</name>
</gene>
<evidence type="ECO:0000256" key="7">
    <source>
        <dbReference type="ARBA" id="ARBA00023290"/>
    </source>
</evidence>
<dbReference type="FunFam" id="3.10.100.10:FF:000001">
    <property type="entry name" value="Hyaluronan proteoglycan link protein 1"/>
    <property type="match status" value="1"/>
</dbReference>
<dbReference type="InterPro" id="IPR000538">
    <property type="entry name" value="Link_dom"/>
</dbReference>
<comment type="function">
    <text evidence="10">May function in hyaluronic acid binding.</text>
</comment>
<reference evidence="15 16" key="1">
    <citation type="journal article" date="2019" name="PLoS ONE">
        <title>Genomic analyses reveal an absence of contemporary introgressive admixture between fin whales and blue whales, despite known hybrids.</title>
        <authorList>
            <person name="Westbury M.V."/>
            <person name="Petersen B."/>
            <person name="Lorenzen E.D."/>
        </authorList>
    </citation>
    <scope>NUCLEOTIDE SEQUENCE [LARGE SCALE GENOMIC DNA]</scope>
    <source>
        <strain evidence="15">FinWhale-01</strain>
    </source>
</reference>
<keyword evidence="7" id="KW-0373">Hyaluronic acid</keyword>
<keyword evidence="8" id="KW-0393">Immunoglobulin domain</keyword>
<dbReference type="GO" id="GO:0002052">
    <property type="term" value="P:positive regulation of neuroblast proliferation"/>
    <property type="evidence" value="ECO:0007669"/>
    <property type="project" value="TreeGrafter"/>
</dbReference>
<evidence type="ECO:0000256" key="3">
    <source>
        <dbReference type="ARBA" id="ARBA00022530"/>
    </source>
</evidence>
<protein>
    <recommendedName>
        <fullName evidence="11">Hyaluronan and proteoglycan link protein 3</fullName>
    </recommendedName>
</protein>
<keyword evidence="4" id="KW-0732">Signal</keyword>
<keyword evidence="5" id="KW-0677">Repeat</keyword>
<dbReference type="CDD" id="cd03519">
    <property type="entry name" value="Link_domain_HAPLN_module_2"/>
    <property type="match status" value="1"/>
</dbReference>
<feature type="domain" description="Ig-like" evidence="13">
    <location>
        <begin position="130"/>
        <end position="231"/>
    </location>
</feature>
<feature type="domain" description="Link" evidence="14">
    <location>
        <begin position="348"/>
        <end position="440"/>
    </location>
</feature>
<keyword evidence="2" id="KW-0964">Secreted</keyword>
<evidence type="ECO:0000256" key="2">
    <source>
        <dbReference type="ARBA" id="ARBA00022525"/>
    </source>
</evidence>
<dbReference type="InterPro" id="IPR003599">
    <property type="entry name" value="Ig_sub"/>
</dbReference>
<comment type="caution">
    <text evidence="15">The sequence shown here is derived from an EMBL/GenBank/DDBJ whole genome shotgun (WGS) entry which is preliminary data.</text>
</comment>
<evidence type="ECO:0000259" key="13">
    <source>
        <dbReference type="PROSITE" id="PS50835"/>
    </source>
</evidence>
<dbReference type="GO" id="GO:0010001">
    <property type="term" value="P:glial cell differentiation"/>
    <property type="evidence" value="ECO:0007669"/>
    <property type="project" value="TreeGrafter"/>
</dbReference>
<evidence type="ECO:0000256" key="1">
    <source>
        <dbReference type="ARBA" id="ARBA00004498"/>
    </source>
</evidence>
<dbReference type="InterPro" id="IPR016186">
    <property type="entry name" value="C-type_lectin-like/link_sf"/>
</dbReference>
<dbReference type="PROSITE" id="PS01241">
    <property type="entry name" value="LINK_1"/>
    <property type="match status" value="2"/>
</dbReference>
<keyword evidence="3" id="KW-0272">Extracellular matrix</keyword>
<proteinExistence type="inferred from homology"/>